<evidence type="ECO:0000256" key="1">
    <source>
        <dbReference type="SAM" id="MobiDB-lite"/>
    </source>
</evidence>
<accession>A0AA86MXE3</accession>
<organism evidence="2 3">
    <name type="scientific">Nitrospira tepida</name>
    <dbReference type="NCBI Taxonomy" id="2973512"/>
    <lineage>
        <taxon>Bacteria</taxon>
        <taxon>Pseudomonadati</taxon>
        <taxon>Nitrospirota</taxon>
        <taxon>Nitrospiria</taxon>
        <taxon>Nitrospirales</taxon>
        <taxon>Nitrospiraceae</taxon>
        <taxon>Nitrospira</taxon>
    </lineage>
</organism>
<dbReference type="KEGG" id="nti:DNFV4_01207"/>
<reference evidence="2" key="1">
    <citation type="submission" date="2022-10" db="EMBL/GenBank/DDBJ databases">
        <authorList>
            <person name="Koch H."/>
        </authorList>
    </citation>
    <scope>NUCLEOTIDE SEQUENCE</scope>
    <source>
        <strain evidence="2">DNF</strain>
    </source>
</reference>
<evidence type="ECO:0000313" key="3">
    <source>
        <dbReference type="Proteomes" id="UP001179121"/>
    </source>
</evidence>
<proteinExistence type="predicted"/>
<feature type="region of interest" description="Disordered" evidence="1">
    <location>
        <begin position="183"/>
        <end position="204"/>
    </location>
</feature>
<evidence type="ECO:0000313" key="2">
    <source>
        <dbReference type="EMBL" id="CAI4030777.1"/>
    </source>
</evidence>
<keyword evidence="3" id="KW-1185">Reference proteome</keyword>
<protein>
    <submittedName>
        <fullName evidence="2">Uncharacterized protein</fullName>
    </submittedName>
</protein>
<name>A0AA86MXE3_9BACT</name>
<dbReference type="EMBL" id="OX365700">
    <property type="protein sequence ID" value="CAI4030777.1"/>
    <property type="molecule type" value="Genomic_DNA"/>
</dbReference>
<sequence length="235" mass="26106">MLATPRLVCYASGDMPAHRIHGPSRSSAAAFALLSWLAPMAATEAGSFDSLTDLTGKAVPIVTFKSRDNFSNEYRYDVTIRNVGADPLVGDSIVLVLDKVTNVGGEEREPLKNETLLNRMDILGADGYTDEGKPFFYASPEINQDLQPQSDTRPVSIRLRNRDYVAVFTLSFRIFGQRREREKEKPAVKAVEPPPKQAPGRPSLDKLIQLLIKKGVLTEEESRSLQQVPPHEQSR</sequence>
<gene>
    <name evidence="2" type="ORF">DNFV4_01207</name>
</gene>
<dbReference type="AlphaFoldDB" id="A0AA86MXE3"/>
<dbReference type="Proteomes" id="UP001179121">
    <property type="component" value="Chromosome"/>
</dbReference>
<dbReference type="RefSeq" id="WP_289267748.1">
    <property type="nucleotide sequence ID" value="NZ_OX365700.1"/>
</dbReference>